<gene>
    <name evidence="1" type="ORF">DPMN_085029</name>
</gene>
<reference evidence="1" key="1">
    <citation type="journal article" date="2019" name="bioRxiv">
        <title>The Genome of the Zebra Mussel, Dreissena polymorpha: A Resource for Invasive Species Research.</title>
        <authorList>
            <person name="McCartney M.A."/>
            <person name="Auch B."/>
            <person name="Kono T."/>
            <person name="Mallez S."/>
            <person name="Zhang Y."/>
            <person name="Obille A."/>
            <person name="Becker A."/>
            <person name="Abrahante J.E."/>
            <person name="Garbe J."/>
            <person name="Badalamenti J.P."/>
            <person name="Herman A."/>
            <person name="Mangelson H."/>
            <person name="Liachko I."/>
            <person name="Sullivan S."/>
            <person name="Sone E.D."/>
            <person name="Koren S."/>
            <person name="Silverstein K.A.T."/>
            <person name="Beckman K.B."/>
            <person name="Gohl D.M."/>
        </authorList>
    </citation>
    <scope>NUCLEOTIDE SEQUENCE</scope>
    <source>
        <strain evidence="1">Duluth1</strain>
        <tissue evidence="1">Whole animal</tissue>
    </source>
</reference>
<comment type="caution">
    <text evidence="1">The sequence shown here is derived from an EMBL/GenBank/DDBJ whole genome shotgun (WGS) entry which is preliminary data.</text>
</comment>
<protein>
    <submittedName>
        <fullName evidence="1">Uncharacterized protein</fullName>
    </submittedName>
</protein>
<dbReference type="AlphaFoldDB" id="A0A9D3YCV5"/>
<evidence type="ECO:0000313" key="1">
    <source>
        <dbReference type="EMBL" id="KAH3697527.1"/>
    </source>
</evidence>
<keyword evidence="2" id="KW-1185">Reference proteome</keyword>
<dbReference type="EMBL" id="JAIWYP010000016">
    <property type="protein sequence ID" value="KAH3697527.1"/>
    <property type="molecule type" value="Genomic_DNA"/>
</dbReference>
<proteinExistence type="predicted"/>
<organism evidence="1 2">
    <name type="scientific">Dreissena polymorpha</name>
    <name type="common">Zebra mussel</name>
    <name type="synonym">Mytilus polymorpha</name>
    <dbReference type="NCBI Taxonomy" id="45954"/>
    <lineage>
        <taxon>Eukaryota</taxon>
        <taxon>Metazoa</taxon>
        <taxon>Spiralia</taxon>
        <taxon>Lophotrochozoa</taxon>
        <taxon>Mollusca</taxon>
        <taxon>Bivalvia</taxon>
        <taxon>Autobranchia</taxon>
        <taxon>Heteroconchia</taxon>
        <taxon>Euheterodonta</taxon>
        <taxon>Imparidentia</taxon>
        <taxon>Neoheterodontei</taxon>
        <taxon>Myida</taxon>
        <taxon>Dreissenoidea</taxon>
        <taxon>Dreissenidae</taxon>
        <taxon>Dreissena</taxon>
    </lineage>
</organism>
<reference evidence="1" key="2">
    <citation type="submission" date="2020-11" db="EMBL/GenBank/DDBJ databases">
        <authorList>
            <person name="McCartney M.A."/>
            <person name="Auch B."/>
            <person name="Kono T."/>
            <person name="Mallez S."/>
            <person name="Becker A."/>
            <person name="Gohl D.M."/>
            <person name="Silverstein K.A.T."/>
            <person name="Koren S."/>
            <person name="Bechman K.B."/>
            <person name="Herman A."/>
            <person name="Abrahante J.E."/>
            <person name="Garbe J."/>
        </authorList>
    </citation>
    <scope>NUCLEOTIDE SEQUENCE</scope>
    <source>
        <strain evidence="1">Duluth1</strain>
        <tissue evidence="1">Whole animal</tissue>
    </source>
</reference>
<name>A0A9D3YCV5_DREPO</name>
<dbReference type="Proteomes" id="UP000828390">
    <property type="component" value="Unassembled WGS sequence"/>
</dbReference>
<sequence>MFNKPFTFSGDARICILADSVEGRALVKKTTATAFEDWLISCRGDHHLSPLCQLFTYRLQSLCFSTTVHSP</sequence>
<accession>A0A9D3YCV5</accession>
<evidence type="ECO:0000313" key="2">
    <source>
        <dbReference type="Proteomes" id="UP000828390"/>
    </source>
</evidence>